<dbReference type="HOGENOM" id="CLU_013058_2_0_1"/>
<dbReference type="Pfam" id="PF12331">
    <property type="entry name" value="Rad26-like_helical_rpts"/>
    <property type="match status" value="1"/>
</dbReference>
<evidence type="ECO:0000256" key="1">
    <source>
        <dbReference type="SAM" id="MobiDB-lite"/>
    </source>
</evidence>
<evidence type="ECO:0000313" key="5">
    <source>
        <dbReference type="EMBL" id="KIX05341.1"/>
    </source>
</evidence>
<accession>A0A0D2IQ74</accession>
<feature type="domain" description="Rad26-like helical repeats" evidence="2">
    <location>
        <begin position="513"/>
        <end position="737"/>
    </location>
</feature>
<evidence type="ECO:0000259" key="2">
    <source>
        <dbReference type="Pfam" id="PF12331"/>
    </source>
</evidence>
<proteinExistence type="predicted"/>
<dbReference type="EMBL" id="KN847478">
    <property type="protein sequence ID" value="KIX05341.1"/>
    <property type="molecule type" value="Genomic_DNA"/>
</dbReference>
<keyword evidence="6" id="KW-1185">Reference proteome</keyword>
<dbReference type="InterPro" id="IPR022093">
    <property type="entry name" value="Rad26-like_helical"/>
</dbReference>
<dbReference type="GeneID" id="25294284"/>
<dbReference type="InterPro" id="IPR048380">
    <property type="entry name" value="Rad26-like_N"/>
</dbReference>
<feature type="domain" description="Rad26-like C-terminal" evidence="3">
    <location>
        <begin position="744"/>
        <end position="807"/>
    </location>
</feature>
<feature type="compositionally biased region" description="Acidic residues" evidence="1">
    <location>
        <begin position="1"/>
        <end position="21"/>
    </location>
</feature>
<dbReference type="STRING" id="1442369.A0A0D2IQ74"/>
<evidence type="ECO:0000259" key="4">
    <source>
        <dbReference type="Pfam" id="PF21048"/>
    </source>
</evidence>
<dbReference type="InterPro" id="IPR048379">
    <property type="entry name" value="Rad26-like_C"/>
</dbReference>
<dbReference type="OrthoDB" id="5245063at2759"/>
<dbReference type="Pfam" id="PF21048">
    <property type="entry name" value="Rad26-like_N"/>
    <property type="match status" value="1"/>
</dbReference>
<protein>
    <submittedName>
        <fullName evidence="5">Rhinocladiella mackenziei CBS 650.93 unplaced genomic scaffold supercont1.4, whole genome shotgun sequence</fullName>
    </submittedName>
</protein>
<feature type="region of interest" description="Disordered" evidence="1">
    <location>
        <begin position="287"/>
        <end position="395"/>
    </location>
</feature>
<dbReference type="Pfam" id="PF21046">
    <property type="entry name" value="Rad26-like_C"/>
    <property type="match status" value="1"/>
</dbReference>
<sequence>MNGMDDNEDETGLFDDDDFDNLSESALQELEQNAILSTQRAQQQARAITNHFQPAPQSPVTLPPNRLLAQAPFNGRHHLLNPVIRKPVNEFQPGDDSFELVGDEGVPTPVEEIEAFPLRRMQLSEAQGEQFRPQRYGQAYNGVGLKQNSQSHRRPFPASLGDGWFPGVPSRSDEMLRDGLSLENMNALQGDDREAFRDHRIENLIRERDELTRELRETKDTVMMQKGEISIIRANFEKETKVFNRQVGVLKKSMEEEAARHTAALNAMKEKNNNLVTRYHFLQQEHNQELQETKSLRQRLKDRPQADKDASPVGTPKRGMARSLRDGFDDDDIMVMSPSKSARRPKPTPPTAVNKRKRKADVPSPVKPLVLRSSNTHPPDRPPSPPPPAQTDGPMVPVIRKDKQAERSLSFLQSILEYQVKQTKEPLVEALVGFSFPTNPSKKFSAILLDGVAHLKGDRLAGDLLQIFISLWSRSMKEQYYKPIALLIEIVSHIIELEMLVLDSGTISSLTPVLQTCVAINAEKRFEHSPVNHSTFGKFRQTPQSVLKKEVNGTACMELMLTVAYIVSDDPDLLTLFWRLMDPEFVLMMLNAWQPISDITLMLQLLATSIFSSTFGCVCVDAQQNTIENYIINRLCHLLWETPKVDEGLCPNTTKELCQLRVEVMDLLLKVAITSTPHPHDGPTHHGSKLIAHHTGAIARVVRSLHDEVSAMYNLLSSHALHAELVNKGIRLLYHVLKLHGSEINLQEKLSVINGGVHKHRVVLTRLAFSEGFYIDRLITDDTVAMATSMLEESVTPDEADELIEAFPGFKGRGASAAAPTAVSFDGGLR</sequence>
<dbReference type="Proteomes" id="UP000053617">
    <property type="component" value="Unassembled WGS sequence"/>
</dbReference>
<feature type="region of interest" description="Disordered" evidence="1">
    <location>
        <begin position="1"/>
        <end position="23"/>
    </location>
</feature>
<dbReference type="AlphaFoldDB" id="A0A0D2IQ74"/>
<reference evidence="5 6" key="1">
    <citation type="submission" date="2015-01" db="EMBL/GenBank/DDBJ databases">
        <title>The Genome Sequence of Rhinocladiella mackenzie CBS 650.93.</title>
        <authorList>
            <consortium name="The Broad Institute Genomics Platform"/>
            <person name="Cuomo C."/>
            <person name="de Hoog S."/>
            <person name="Gorbushina A."/>
            <person name="Stielow B."/>
            <person name="Teixiera M."/>
            <person name="Abouelleil A."/>
            <person name="Chapman S.B."/>
            <person name="Priest M."/>
            <person name="Young S.K."/>
            <person name="Wortman J."/>
            <person name="Nusbaum C."/>
            <person name="Birren B."/>
        </authorList>
    </citation>
    <scope>NUCLEOTIDE SEQUENCE [LARGE SCALE GENOMIC DNA]</scope>
    <source>
        <strain evidence="5 6">CBS 650.93</strain>
    </source>
</reference>
<organism evidence="5 6">
    <name type="scientific">Rhinocladiella mackenziei CBS 650.93</name>
    <dbReference type="NCBI Taxonomy" id="1442369"/>
    <lineage>
        <taxon>Eukaryota</taxon>
        <taxon>Fungi</taxon>
        <taxon>Dikarya</taxon>
        <taxon>Ascomycota</taxon>
        <taxon>Pezizomycotina</taxon>
        <taxon>Eurotiomycetes</taxon>
        <taxon>Chaetothyriomycetidae</taxon>
        <taxon>Chaetothyriales</taxon>
        <taxon>Herpotrichiellaceae</taxon>
        <taxon>Rhinocladiella</taxon>
    </lineage>
</organism>
<evidence type="ECO:0000259" key="3">
    <source>
        <dbReference type="Pfam" id="PF21046"/>
    </source>
</evidence>
<dbReference type="VEuPathDB" id="FungiDB:Z518_06213"/>
<name>A0A0D2IQ74_9EURO</name>
<feature type="compositionally biased region" description="Basic and acidic residues" evidence="1">
    <location>
        <begin position="287"/>
        <end position="310"/>
    </location>
</feature>
<evidence type="ECO:0000313" key="6">
    <source>
        <dbReference type="Proteomes" id="UP000053617"/>
    </source>
</evidence>
<gene>
    <name evidence="5" type="ORF">Z518_06213</name>
</gene>
<feature type="domain" description="Rad26-like N-terminal" evidence="4">
    <location>
        <begin position="411"/>
        <end position="456"/>
    </location>
</feature>
<dbReference type="RefSeq" id="XP_013272477.1">
    <property type="nucleotide sequence ID" value="XM_013417023.1"/>
</dbReference>